<reference evidence="1 2" key="1">
    <citation type="submission" date="2020-04" db="EMBL/GenBank/DDBJ databases">
        <authorList>
            <person name="De Canck E."/>
        </authorList>
    </citation>
    <scope>NUCLEOTIDE SEQUENCE [LARGE SCALE GENOMIC DNA]</scope>
    <source>
        <strain evidence="1 2">LMG 3431</strain>
    </source>
</reference>
<proteinExistence type="predicted"/>
<protein>
    <recommendedName>
        <fullName evidence="3">Alpha/beta hydrolase</fullName>
    </recommendedName>
</protein>
<name>A0A6S6YIX1_9BURK</name>
<evidence type="ECO:0008006" key="3">
    <source>
        <dbReference type="Google" id="ProtNLM"/>
    </source>
</evidence>
<dbReference type="EMBL" id="CADIJX010000001">
    <property type="protein sequence ID" value="CAB3626862.1"/>
    <property type="molecule type" value="Genomic_DNA"/>
</dbReference>
<dbReference type="RefSeq" id="WP_175172762.1">
    <property type="nucleotide sequence ID" value="NZ_CADIJX010000001.1"/>
</dbReference>
<keyword evidence="2" id="KW-1185">Reference proteome</keyword>
<evidence type="ECO:0000313" key="1">
    <source>
        <dbReference type="EMBL" id="CAB3626862.1"/>
    </source>
</evidence>
<dbReference type="Proteomes" id="UP000494108">
    <property type="component" value="Unassembled WGS sequence"/>
</dbReference>
<dbReference type="Gene3D" id="3.40.50.1820">
    <property type="entry name" value="alpha/beta hydrolase"/>
    <property type="match status" value="1"/>
</dbReference>
<dbReference type="InterPro" id="IPR029058">
    <property type="entry name" value="AB_hydrolase_fold"/>
</dbReference>
<organism evidence="1 2">
    <name type="scientific">Achromobacter pestifer</name>
    <dbReference type="NCBI Taxonomy" id="1353889"/>
    <lineage>
        <taxon>Bacteria</taxon>
        <taxon>Pseudomonadati</taxon>
        <taxon>Pseudomonadota</taxon>
        <taxon>Betaproteobacteria</taxon>
        <taxon>Burkholderiales</taxon>
        <taxon>Alcaligenaceae</taxon>
        <taxon>Achromobacter</taxon>
    </lineage>
</organism>
<gene>
    <name evidence="1" type="ORF">LMG3431_00412</name>
</gene>
<accession>A0A6S6YIX1</accession>
<sequence length="508" mass="57900">MTTADTQPLPIAASVRPRGLDLAEIIAKNEITILGKKILYVPLKESTKNQLLIVMSTHNQGTNYLAMRSFLEDQKYDLLFIADPFNTWYLDHDYGEVFSSIFRKYTEEYSPENVFFFGSSMSGYGAVLHALRLNANAIVANPQINLDMTREHSWPELKAHISDLKGKHINIDELAEELWQDSVIYIVHGHLEMDVLNLNLLTNSRLSKKKLIIQTLDIDSHAFPFGREIENVYAATALVSNYRQVLNVNHIEEQFIQRDGHLENKRRKEQQRNRVQHPMLTFEMTHQALWQLRHQYESPGATVFFSNIGLYIGDRLSGAHCTFDGKRWRLLSPIPSAEDNLISIDSCLIDCPQKNLKNDQFINNNWKIRAQETTEIDVSGSIDFLDIQLRKTETNNTFLNFSLLPTVETCISMKGKYLTLSADVYTSAGDALISLGGFSSGGYHHTNSAKATPQRWRTLSALELFPSVDEQHPDRLFVRINVGIDSKPKRVKITNLQLVIGYFPMGLP</sequence>
<dbReference type="AlphaFoldDB" id="A0A6S6YIX1"/>
<dbReference type="SUPFAM" id="SSF53474">
    <property type="entry name" value="alpha/beta-Hydrolases"/>
    <property type="match status" value="1"/>
</dbReference>
<evidence type="ECO:0000313" key="2">
    <source>
        <dbReference type="Proteomes" id="UP000494108"/>
    </source>
</evidence>